<sequence>MFPNAKPPAETNARTHRVNEQLSSIQPPERVTSTNATHNNYHNDWAGTAGQLDHFASAGFHGDFAYRTALMPDRMWSISPIRRSGRPASTVKTAEKQTYPSQELNPRYAGLHLSPPNSDGSWNLSPLPPLPPLPPLLLPQSSLNTDGFARKLHVEEVTSLATLPEHSPDIARKFHAEEVTSMTTGYKNQREVYNFELDVDANVIAAQPKSEGLDVNDRCNRRSAIPSKKKHHASRATKAPKGSSKKKPGIAVPNDLDILRGRGGVTNRHEGNKRFRDEARTMRAKYRHENTNRDEKFLLSQELCKRVKEYGGRFLELGDDKLWHEMNEHSARKKASQVLREEKWK</sequence>
<feature type="compositionally biased region" description="Polar residues" evidence="1">
    <location>
        <begin position="90"/>
        <end position="104"/>
    </location>
</feature>
<accession>A0ABD3QU62</accession>
<feature type="compositionally biased region" description="Polar residues" evidence="1">
    <location>
        <begin position="20"/>
        <end position="36"/>
    </location>
</feature>
<dbReference type="Proteomes" id="UP001530315">
    <property type="component" value="Unassembled WGS sequence"/>
</dbReference>
<feature type="region of interest" description="Disordered" evidence="1">
    <location>
        <begin position="1"/>
        <end position="36"/>
    </location>
</feature>
<name>A0ABD3QU62_9STRA</name>
<gene>
    <name evidence="3" type="ORF">ACHAW5_004615</name>
</gene>
<dbReference type="AlphaFoldDB" id="A0ABD3QU62"/>
<keyword evidence="4" id="KW-1185">Reference proteome</keyword>
<evidence type="ECO:0000313" key="3">
    <source>
        <dbReference type="EMBL" id="KAL3803764.1"/>
    </source>
</evidence>
<proteinExistence type="predicted"/>
<dbReference type="Pfam" id="PF20710">
    <property type="entry name" value="DUF6824"/>
    <property type="match status" value="1"/>
</dbReference>
<protein>
    <recommendedName>
        <fullName evidence="2">DUF6824 domain-containing protein</fullName>
    </recommendedName>
</protein>
<evidence type="ECO:0000313" key="4">
    <source>
        <dbReference type="Proteomes" id="UP001530315"/>
    </source>
</evidence>
<feature type="region of interest" description="Disordered" evidence="1">
    <location>
        <begin position="223"/>
        <end position="274"/>
    </location>
</feature>
<evidence type="ECO:0000259" key="2">
    <source>
        <dbReference type="Pfam" id="PF20710"/>
    </source>
</evidence>
<reference evidence="3 4" key="1">
    <citation type="submission" date="2024-10" db="EMBL/GenBank/DDBJ databases">
        <title>Updated reference genomes for cyclostephanoid diatoms.</title>
        <authorList>
            <person name="Roberts W.R."/>
            <person name="Alverson A.J."/>
        </authorList>
    </citation>
    <scope>NUCLEOTIDE SEQUENCE [LARGE SCALE GENOMIC DNA]</scope>
    <source>
        <strain evidence="3 4">AJA276-08</strain>
    </source>
</reference>
<dbReference type="InterPro" id="IPR049227">
    <property type="entry name" value="DUF6824"/>
</dbReference>
<organism evidence="3 4">
    <name type="scientific">Stephanodiscus triporus</name>
    <dbReference type="NCBI Taxonomy" id="2934178"/>
    <lineage>
        <taxon>Eukaryota</taxon>
        <taxon>Sar</taxon>
        <taxon>Stramenopiles</taxon>
        <taxon>Ochrophyta</taxon>
        <taxon>Bacillariophyta</taxon>
        <taxon>Coscinodiscophyceae</taxon>
        <taxon>Thalassiosirophycidae</taxon>
        <taxon>Stephanodiscales</taxon>
        <taxon>Stephanodiscaceae</taxon>
        <taxon>Stephanodiscus</taxon>
    </lineage>
</organism>
<feature type="domain" description="DUF6824" evidence="2">
    <location>
        <begin position="257"/>
        <end position="341"/>
    </location>
</feature>
<evidence type="ECO:0000256" key="1">
    <source>
        <dbReference type="SAM" id="MobiDB-lite"/>
    </source>
</evidence>
<dbReference type="EMBL" id="JALLAZ020000106">
    <property type="protein sequence ID" value="KAL3803764.1"/>
    <property type="molecule type" value="Genomic_DNA"/>
</dbReference>
<feature type="region of interest" description="Disordered" evidence="1">
    <location>
        <begin position="81"/>
        <end position="126"/>
    </location>
</feature>
<comment type="caution">
    <text evidence="3">The sequence shown here is derived from an EMBL/GenBank/DDBJ whole genome shotgun (WGS) entry which is preliminary data.</text>
</comment>